<feature type="compositionally biased region" description="Acidic residues" evidence="2">
    <location>
        <begin position="34"/>
        <end position="46"/>
    </location>
</feature>
<feature type="region of interest" description="Disordered" evidence="2">
    <location>
        <begin position="24"/>
        <end position="48"/>
    </location>
</feature>
<evidence type="ECO:0000313" key="7">
    <source>
        <dbReference type="Proteomes" id="UP000572268"/>
    </source>
</evidence>
<comment type="caution">
    <text evidence="5">The sequence shown here is derived from an EMBL/GenBank/DDBJ whole genome shotgun (WGS) entry which is preliminary data.</text>
</comment>
<dbReference type="OrthoDB" id="10492406at2759"/>
<dbReference type="EMBL" id="JABAHT010000970">
    <property type="protein sequence ID" value="KAF4650776.1"/>
    <property type="molecule type" value="Genomic_DNA"/>
</dbReference>
<dbReference type="AlphaFoldDB" id="A0A7J6KZS2"/>
<evidence type="ECO:0000313" key="6">
    <source>
        <dbReference type="Proteomes" id="UP000570595"/>
    </source>
</evidence>
<gene>
    <name evidence="5" type="ORF">FOL46_009979</name>
    <name evidence="4" type="ORF">FOZ61_011046</name>
</gene>
<reference evidence="6 7" key="1">
    <citation type="submission" date="2020-04" db="EMBL/GenBank/DDBJ databases">
        <title>Perkinsus olseni comparative genomics.</title>
        <authorList>
            <person name="Bogema D.R."/>
        </authorList>
    </citation>
    <scope>NUCLEOTIDE SEQUENCE [LARGE SCALE GENOMIC DNA]</scope>
    <source>
        <strain evidence="4">ATCC PRA-179</strain>
        <strain evidence="5">ATCC PRA-31</strain>
    </source>
</reference>
<evidence type="ECO:0000256" key="3">
    <source>
        <dbReference type="SAM" id="SignalP"/>
    </source>
</evidence>
<evidence type="ECO:0000256" key="2">
    <source>
        <dbReference type="SAM" id="MobiDB-lite"/>
    </source>
</evidence>
<organism evidence="5 7">
    <name type="scientific">Perkinsus olseni</name>
    <name type="common">Perkinsus atlanticus</name>
    <dbReference type="NCBI Taxonomy" id="32597"/>
    <lineage>
        <taxon>Eukaryota</taxon>
        <taxon>Sar</taxon>
        <taxon>Alveolata</taxon>
        <taxon>Perkinsozoa</taxon>
        <taxon>Perkinsea</taxon>
        <taxon>Perkinsida</taxon>
        <taxon>Perkinsidae</taxon>
        <taxon>Perkinsus</taxon>
    </lineage>
</organism>
<feature type="coiled-coil region" evidence="1">
    <location>
        <begin position="62"/>
        <end position="103"/>
    </location>
</feature>
<feature type="signal peptide" evidence="3">
    <location>
        <begin position="1"/>
        <end position="18"/>
    </location>
</feature>
<dbReference type="Proteomes" id="UP000572268">
    <property type="component" value="Unassembled WGS sequence"/>
</dbReference>
<feature type="chain" id="PRO_5036205305" evidence="3">
    <location>
        <begin position="19"/>
        <end position="133"/>
    </location>
</feature>
<proteinExistence type="predicted"/>
<dbReference type="Proteomes" id="UP000570595">
    <property type="component" value="Unassembled WGS sequence"/>
</dbReference>
<name>A0A7J6KZS2_PEROL</name>
<evidence type="ECO:0000313" key="4">
    <source>
        <dbReference type="EMBL" id="KAF4650776.1"/>
    </source>
</evidence>
<protein>
    <submittedName>
        <fullName evidence="5">Uncharacterized protein</fullName>
    </submittedName>
</protein>
<sequence>MAAFRHSVLFMMLALTSAIAIHSTSPKRPRAESVTEDNFDTMETEPSDQLNNLVDAKLAQLSKRMEVQMTELSQKTEAQRNELNKVKEEMTKLGSDLARLKRRTVVAQNVNDLDLLSETGRDCAPHKVRSVLD</sequence>
<keyword evidence="1" id="KW-0175">Coiled coil</keyword>
<keyword evidence="3" id="KW-0732">Signal</keyword>
<dbReference type="EMBL" id="JABANN010000976">
    <property type="protein sequence ID" value="KAF4651936.1"/>
    <property type="molecule type" value="Genomic_DNA"/>
</dbReference>
<evidence type="ECO:0000256" key="1">
    <source>
        <dbReference type="SAM" id="Coils"/>
    </source>
</evidence>
<accession>A0A7J6KZS2</accession>
<evidence type="ECO:0000313" key="5">
    <source>
        <dbReference type="EMBL" id="KAF4651936.1"/>
    </source>
</evidence>